<reference evidence="4 5" key="1">
    <citation type="submission" date="2023-09" db="EMBL/GenBank/DDBJ databases">
        <authorList>
            <person name="Rey-Velasco X."/>
        </authorList>
    </citation>
    <scope>NUCLEOTIDE SEQUENCE [LARGE SCALE GENOMIC DNA]</scope>
    <source>
        <strain evidence="4 5">F158</strain>
    </source>
</reference>
<protein>
    <submittedName>
        <fullName evidence="4">Zinc-ribbon domain-containing protein</fullName>
    </submittedName>
</protein>
<feature type="region of interest" description="Disordered" evidence="1">
    <location>
        <begin position="214"/>
        <end position="242"/>
    </location>
</feature>
<keyword evidence="2" id="KW-1133">Transmembrane helix</keyword>
<feature type="transmembrane region" description="Helical" evidence="2">
    <location>
        <begin position="248"/>
        <end position="265"/>
    </location>
</feature>
<keyword evidence="5" id="KW-1185">Reference proteome</keyword>
<dbReference type="NCBIfam" id="TIGR02098">
    <property type="entry name" value="MJ0042_CXXC"/>
    <property type="match status" value="1"/>
</dbReference>
<evidence type="ECO:0000313" key="5">
    <source>
        <dbReference type="Proteomes" id="UP001265259"/>
    </source>
</evidence>
<accession>A0ABU3DBV2</accession>
<feature type="compositionally biased region" description="Pro residues" evidence="1">
    <location>
        <begin position="60"/>
        <end position="70"/>
    </location>
</feature>
<feature type="domain" description="Zinc finger/thioredoxin putative" evidence="3">
    <location>
        <begin position="1"/>
        <end position="36"/>
    </location>
</feature>
<name>A0ABU3DBV2_9RHOB</name>
<comment type="caution">
    <text evidence="4">The sequence shown here is derived from an EMBL/GenBank/DDBJ whole genome shotgun (WGS) entry which is preliminary data.</text>
</comment>
<evidence type="ECO:0000256" key="1">
    <source>
        <dbReference type="SAM" id="MobiDB-lite"/>
    </source>
</evidence>
<dbReference type="Pfam" id="PF13717">
    <property type="entry name" value="Zn_ribbon_4"/>
    <property type="match status" value="1"/>
</dbReference>
<evidence type="ECO:0000256" key="2">
    <source>
        <dbReference type="SAM" id="Phobius"/>
    </source>
</evidence>
<dbReference type="EMBL" id="JAVRHL010000001">
    <property type="protein sequence ID" value="MDT0681186.1"/>
    <property type="molecule type" value="Genomic_DNA"/>
</dbReference>
<keyword evidence="2" id="KW-0812">Transmembrane</keyword>
<organism evidence="4 5">
    <name type="scientific">Tropicimonas omnivorans</name>
    <dbReference type="NCBI Taxonomy" id="3075590"/>
    <lineage>
        <taxon>Bacteria</taxon>
        <taxon>Pseudomonadati</taxon>
        <taxon>Pseudomonadota</taxon>
        <taxon>Alphaproteobacteria</taxon>
        <taxon>Rhodobacterales</taxon>
        <taxon>Roseobacteraceae</taxon>
        <taxon>Tropicimonas</taxon>
    </lineage>
</organism>
<dbReference type="CDD" id="cd20335">
    <property type="entry name" value="BRcat_RBR"/>
    <property type="match status" value="1"/>
</dbReference>
<sequence length="306" mass="33643">MRLICPNCGAQYVVDDAAIPDEGRDVQCSSCGHSWFQLHPSRDRGLAEELGEAIREPETPEPAVPDAPPDAEPEPDRYTSEYDDEDDLPPVQPERPRRREIDPKVLAVLREEAAREQAARRAEAAAPLEMQDEFAMDPPEIVRTPEPDPEPEPEPEPVAQPDPFSEPEPLPDQPAGTPPDPEPALERPDDEVRARRVAPRRTLLPDIEEINTALDPADSGRAVGEEAEEAARSDRAHRRARSAGGRRIGLAIAIVIFGLALMAYLEAPRIAMTAPALEEPVAAYVDRIDDARLWLDDTLRSVAGAD</sequence>
<gene>
    <name evidence="4" type="ORF">RM543_00705</name>
</gene>
<proteinExistence type="predicted"/>
<dbReference type="InterPro" id="IPR011723">
    <property type="entry name" value="Znf/thioredoxin_put"/>
</dbReference>
<dbReference type="RefSeq" id="WP_311688669.1">
    <property type="nucleotide sequence ID" value="NZ_JAVRHL010000001.1"/>
</dbReference>
<evidence type="ECO:0000259" key="3">
    <source>
        <dbReference type="Pfam" id="PF13717"/>
    </source>
</evidence>
<feature type="compositionally biased region" description="Basic and acidic residues" evidence="1">
    <location>
        <begin position="94"/>
        <end position="123"/>
    </location>
</feature>
<feature type="compositionally biased region" description="Basic and acidic residues" evidence="1">
    <location>
        <begin position="184"/>
        <end position="194"/>
    </location>
</feature>
<keyword evidence="2" id="KW-0472">Membrane</keyword>
<feature type="compositionally biased region" description="Pro residues" evidence="1">
    <location>
        <begin position="156"/>
        <end position="182"/>
    </location>
</feature>
<evidence type="ECO:0000313" key="4">
    <source>
        <dbReference type="EMBL" id="MDT0681186.1"/>
    </source>
</evidence>
<dbReference type="Proteomes" id="UP001265259">
    <property type="component" value="Unassembled WGS sequence"/>
</dbReference>
<feature type="compositionally biased region" description="Basic and acidic residues" evidence="1">
    <location>
        <begin position="43"/>
        <end position="58"/>
    </location>
</feature>
<feature type="region of interest" description="Disordered" evidence="1">
    <location>
        <begin position="43"/>
        <end position="200"/>
    </location>
</feature>